<keyword evidence="2" id="KW-1185">Reference proteome</keyword>
<organism evidence="1 2">
    <name type="scientific">Mucilaginibacter pedocola</name>
    <dbReference type="NCBI Taxonomy" id="1792845"/>
    <lineage>
        <taxon>Bacteria</taxon>
        <taxon>Pseudomonadati</taxon>
        <taxon>Bacteroidota</taxon>
        <taxon>Sphingobacteriia</taxon>
        <taxon>Sphingobacteriales</taxon>
        <taxon>Sphingobacteriaceae</taxon>
        <taxon>Mucilaginibacter</taxon>
    </lineage>
</organism>
<dbReference type="RefSeq" id="WP_078347960.1">
    <property type="nucleotide sequence ID" value="NZ_MBTF01000010.1"/>
</dbReference>
<dbReference type="AlphaFoldDB" id="A0A1S9PGF4"/>
<gene>
    <name evidence="1" type="ORF">BC343_27030</name>
</gene>
<proteinExistence type="predicted"/>
<comment type="caution">
    <text evidence="1">The sequence shown here is derived from an EMBL/GenBank/DDBJ whole genome shotgun (WGS) entry which is preliminary data.</text>
</comment>
<sequence length="78" mass="8697">MDNTALIDLPIASLGLSKSFVERSLLMGFGTLRQAIEKGPQRLLEDENFSYHWLAELSSFLEEKGLLEHLQPLPGAGR</sequence>
<protein>
    <recommendedName>
        <fullName evidence="3">RNA polymerase alpha subunit C-terminal domain-containing protein</fullName>
    </recommendedName>
</protein>
<dbReference type="OrthoDB" id="799706at2"/>
<name>A0A1S9PGF4_9SPHI</name>
<accession>A0A1S9PGF4</accession>
<dbReference type="Proteomes" id="UP000189739">
    <property type="component" value="Unassembled WGS sequence"/>
</dbReference>
<reference evidence="1 2" key="1">
    <citation type="submission" date="2016-07" db="EMBL/GenBank/DDBJ databases">
        <title>Genomic analysis of zinc-resistant bacterium Mucilaginibacter pedocola TBZ30.</title>
        <authorList>
            <person name="Huang J."/>
            <person name="Tang J."/>
        </authorList>
    </citation>
    <scope>NUCLEOTIDE SEQUENCE [LARGE SCALE GENOMIC DNA]</scope>
    <source>
        <strain evidence="1 2">TBZ30</strain>
    </source>
</reference>
<evidence type="ECO:0008006" key="3">
    <source>
        <dbReference type="Google" id="ProtNLM"/>
    </source>
</evidence>
<evidence type="ECO:0000313" key="2">
    <source>
        <dbReference type="Proteomes" id="UP000189739"/>
    </source>
</evidence>
<dbReference type="EMBL" id="MBTF01000010">
    <property type="protein sequence ID" value="OOQ59987.1"/>
    <property type="molecule type" value="Genomic_DNA"/>
</dbReference>
<evidence type="ECO:0000313" key="1">
    <source>
        <dbReference type="EMBL" id="OOQ59987.1"/>
    </source>
</evidence>